<evidence type="ECO:0000313" key="4">
    <source>
        <dbReference type="Proteomes" id="UP000219522"/>
    </source>
</evidence>
<dbReference type="EMBL" id="OCSU01000002">
    <property type="protein sequence ID" value="SOE83161.1"/>
    <property type="molecule type" value="Genomic_DNA"/>
</dbReference>
<accession>A0A7Z7IEU8</accession>
<dbReference type="OrthoDB" id="9808822at2"/>
<dbReference type="PANTHER" id="PTHR43603">
    <property type="entry name" value="COBW DOMAIN-CONTAINING PROTEIN DDB_G0274527"/>
    <property type="match status" value="1"/>
</dbReference>
<comment type="caution">
    <text evidence="3">The sequence shown here is derived from an EMBL/GenBank/DDBJ whole genome shotgun (WGS) entry which is preliminary data.</text>
</comment>
<dbReference type="InterPro" id="IPR003495">
    <property type="entry name" value="CobW/HypB/UreG_nucleotide-bd"/>
</dbReference>
<dbReference type="Proteomes" id="UP000219522">
    <property type="component" value="Unassembled WGS sequence"/>
</dbReference>
<organism evidence="3 4">
    <name type="scientific">Caballeronia arationis</name>
    <dbReference type="NCBI Taxonomy" id="1777142"/>
    <lineage>
        <taxon>Bacteria</taxon>
        <taxon>Pseudomonadati</taxon>
        <taxon>Pseudomonadota</taxon>
        <taxon>Betaproteobacteria</taxon>
        <taxon>Burkholderiales</taxon>
        <taxon>Burkholderiaceae</taxon>
        <taxon>Caballeronia</taxon>
    </lineage>
</organism>
<dbReference type="CDD" id="cd03112">
    <property type="entry name" value="CobW-like"/>
    <property type="match status" value="1"/>
</dbReference>
<dbReference type="AlphaFoldDB" id="A0A7Z7IEU8"/>
<keyword evidence="4" id="KW-1185">Reference proteome</keyword>
<dbReference type="SUPFAM" id="SSF52540">
    <property type="entry name" value="P-loop containing nucleoside triphosphate hydrolases"/>
    <property type="match status" value="1"/>
</dbReference>
<dbReference type="InterPro" id="IPR011629">
    <property type="entry name" value="CobW-like_C"/>
</dbReference>
<comment type="function">
    <text evidence="1">Zinc chaperone that directly transfers zinc cofactor to target proteins, thereby activating them. Zinc is transferred from the CXCC motif in the GTPase domain to the zinc binding site in target proteins in a process requiring GTP hydrolysis.</text>
</comment>
<dbReference type="Pfam" id="PF07683">
    <property type="entry name" value="CobW_C"/>
    <property type="match status" value="1"/>
</dbReference>
<reference evidence="3 4" key="1">
    <citation type="submission" date="2017-09" db="EMBL/GenBank/DDBJ databases">
        <authorList>
            <person name="Varghese N."/>
            <person name="Submissions S."/>
        </authorList>
    </citation>
    <scope>NUCLEOTIDE SEQUENCE [LARGE SCALE GENOMIC DNA]</scope>
    <source>
        <strain evidence="3 4">OK806</strain>
    </source>
</reference>
<evidence type="ECO:0000313" key="3">
    <source>
        <dbReference type="EMBL" id="SOE83161.1"/>
    </source>
</evidence>
<sequence length="408" mass="45123">MNSLPLPVTVLSGFFGAGKTSLLNHLLTNGEGVRIAAIVSDRGDAGQAEMSEGCERHVLADDLAVTIERLAAQGRFDAIVVESSGATDPIRVAEHLALAESEGEVAFPDIARLDTMVTVVDASSFLRDYANTGSLIERDSDHDADDDRTIVEVLVEQVEFCDVIVVNKVDLVSTEALARLKQVLQALNPRAVLFDARFADVPVSEVVNTERFDFDETASAAGWLMTLHDQLDTDPEAGQADVAHLVYRARRPFHPERLWALLNEEWPHVLRAKGFFWLATRNDIGGSLSQAGGVCRQDPAGIWWAAQDRSEWPTGDAELEAEIVADWHGDPDDMTVGDRRQELVLIGIDLDVYAWHDKFDACVLTDEEWALGPEGWKQFSDPFPSWDIEEHEHDHDHGDDCDCGHPMH</sequence>
<evidence type="ECO:0000259" key="2">
    <source>
        <dbReference type="SMART" id="SM00833"/>
    </source>
</evidence>
<dbReference type="SMART" id="SM00833">
    <property type="entry name" value="CobW_C"/>
    <property type="match status" value="1"/>
</dbReference>
<dbReference type="PANTHER" id="PTHR43603:SF1">
    <property type="entry name" value="ZINC-REGULATED GTPASE METALLOPROTEIN ACTIVATOR 1"/>
    <property type="match status" value="1"/>
</dbReference>
<protein>
    <submittedName>
        <fullName evidence="3">GTPase, G3E family</fullName>
    </submittedName>
</protein>
<feature type="domain" description="CobW C-terminal" evidence="2">
    <location>
        <begin position="242"/>
        <end position="363"/>
    </location>
</feature>
<evidence type="ECO:0000256" key="1">
    <source>
        <dbReference type="ARBA" id="ARBA00045658"/>
    </source>
</evidence>
<dbReference type="Gene3D" id="3.40.50.300">
    <property type="entry name" value="P-loop containing nucleotide triphosphate hydrolases"/>
    <property type="match status" value="1"/>
</dbReference>
<proteinExistence type="predicted"/>
<name>A0A7Z7IEU8_9BURK</name>
<dbReference type="InterPro" id="IPR027417">
    <property type="entry name" value="P-loop_NTPase"/>
</dbReference>
<gene>
    <name evidence="3" type="ORF">SAMN05446927_6515</name>
</gene>
<dbReference type="Pfam" id="PF02492">
    <property type="entry name" value="cobW"/>
    <property type="match status" value="1"/>
</dbReference>
<dbReference type="RefSeq" id="WP_062631967.1">
    <property type="nucleotide sequence ID" value="NZ_FCOG02000001.1"/>
</dbReference>
<dbReference type="InterPro" id="IPR051927">
    <property type="entry name" value="Zn_Chap_cDPG_Synth"/>
</dbReference>